<dbReference type="AlphaFoldDB" id="A0A1G2D610"/>
<gene>
    <name evidence="3" type="ORF">A3D65_02525</name>
</gene>
<feature type="compositionally biased region" description="Polar residues" evidence="1">
    <location>
        <begin position="307"/>
        <end position="317"/>
    </location>
</feature>
<feature type="signal peptide" evidence="2">
    <location>
        <begin position="1"/>
        <end position="30"/>
    </location>
</feature>
<dbReference type="Proteomes" id="UP000177996">
    <property type="component" value="Unassembled WGS sequence"/>
</dbReference>
<feature type="region of interest" description="Disordered" evidence="1">
    <location>
        <begin position="54"/>
        <end position="97"/>
    </location>
</feature>
<organism evidence="3 4">
    <name type="scientific">Candidatus Lloydbacteria bacterium RIFCSPHIGHO2_02_FULL_50_13</name>
    <dbReference type="NCBI Taxonomy" id="1798661"/>
    <lineage>
        <taxon>Bacteria</taxon>
        <taxon>Candidatus Lloydiibacteriota</taxon>
    </lineage>
</organism>
<keyword evidence="2" id="KW-0732">Signal</keyword>
<feature type="region of interest" description="Disordered" evidence="1">
    <location>
        <begin position="285"/>
        <end position="325"/>
    </location>
</feature>
<evidence type="ECO:0000256" key="1">
    <source>
        <dbReference type="SAM" id="MobiDB-lite"/>
    </source>
</evidence>
<name>A0A1G2D610_9BACT</name>
<proteinExistence type="predicted"/>
<evidence type="ECO:0000313" key="3">
    <source>
        <dbReference type="EMBL" id="OGZ08208.1"/>
    </source>
</evidence>
<evidence type="ECO:0000256" key="2">
    <source>
        <dbReference type="SAM" id="SignalP"/>
    </source>
</evidence>
<sequence>MHIKRKLIPQLFVIFAIGVAGLLASDHAIAQYDYYDPYSNSNIDYYPMNPVSTYSSPSSSVESGTSDTPTVTTSQSTTDTTGTTNTTTSCVNKPLANPENTRSVEIRGREGKVFYLSPPKEELVGIRAYPETSTKIFRIIYGATGMQVDEQEVGLITVNNNCYPKYGYVQNSTVATADTSSSVTSSSVTTTAFSTVVPDNATAVKLDPATGKVYNAKTGVLIAEARYDAVARKIYYKDTNSTFGTVFTDTTGYVNVDLRGMVDIYAAPSASPIVQYEETNLDFIKQTSPPAGSIGDVDRDGSMDKTAPSTEAGNNENWDFGGEDSVRASETGGGIVIGDPDFDLLNIDLRGDELKKFRAEAVAVDQVSNVNVRGWDHEKKEEVIGKPEAVRTFEDLQVYIEAVVLNDAAIEGIEIRQGILELESREQGKLFGFIPIEMSSRVIVDLTLQDSESDPVDVKLPWWHIFVKKSYSPSALEEELRANTIGVFDPSKWENVDNSEAPADASRVARVLGFISNIMKTRHDTVRNSISNVR</sequence>
<dbReference type="EMBL" id="MHLL01000039">
    <property type="protein sequence ID" value="OGZ08208.1"/>
    <property type="molecule type" value="Genomic_DNA"/>
</dbReference>
<feature type="compositionally biased region" description="Low complexity" evidence="1">
    <location>
        <begin position="54"/>
        <end position="89"/>
    </location>
</feature>
<protein>
    <submittedName>
        <fullName evidence="3">Uncharacterized protein</fullName>
    </submittedName>
</protein>
<reference evidence="3 4" key="1">
    <citation type="journal article" date="2016" name="Nat. Commun.">
        <title>Thousands of microbial genomes shed light on interconnected biogeochemical processes in an aquifer system.</title>
        <authorList>
            <person name="Anantharaman K."/>
            <person name="Brown C.T."/>
            <person name="Hug L.A."/>
            <person name="Sharon I."/>
            <person name="Castelle C.J."/>
            <person name="Probst A.J."/>
            <person name="Thomas B.C."/>
            <person name="Singh A."/>
            <person name="Wilkins M.J."/>
            <person name="Karaoz U."/>
            <person name="Brodie E.L."/>
            <person name="Williams K.H."/>
            <person name="Hubbard S.S."/>
            <person name="Banfield J.F."/>
        </authorList>
    </citation>
    <scope>NUCLEOTIDE SEQUENCE [LARGE SCALE GENOMIC DNA]</scope>
</reference>
<accession>A0A1G2D610</accession>
<feature type="chain" id="PRO_5009582474" evidence="2">
    <location>
        <begin position="31"/>
        <end position="534"/>
    </location>
</feature>
<evidence type="ECO:0000313" key="4">
    <source>
        <dbReference type="Proteomes" id="UP000177996"/>
    </source>
</evidence>
<dbReference type="STRING" id="1798661.A3D65_02525"/>
<comment type="caution">
    <text evidence="3">The sequence shown here is derived from an EMBL/GenBank/DDBJ whole genome shotgun (WGS) entry which is preliminary data.</text>
</comment>